<evidence type="ECO:0000256" key="14">
    <source>
        <dbReference type="ARBA" id="ARBA00023136"/>
    </source>
</evidence>
<dbReference type="PROSITE" id="PS50920">
    <property type="entry name" value="SOLCAR"/>
    <property type="match status" value="2"/>
</dbReference>
<feature type="repeat" description="Solcar" evidence="17">
    <location>
        <begin position="109"/>
        <end position="194"/>
    </location>
</feature>
<feature type="compositionally biased region" description="Acidic residues" evidence="18">
    <location>
        <begin position="652"/>
        <end position="662"/>
    </location>
</feature>
<dbReference type="Gene3D" id="1.50.40.10">
    <property type="entry name" value="Mitochondrial carrier domain"/>
    <property type="match status" value="1"/>
</dbReference>
<feature type="compositionally biased region" description="Basic and acidic residues" evidence="18">
    <location>
        <begin position="468"/>
        <end position="482"/>
    </location>
</feature>
<sequence length="662" mass="76863">MNLHQQQRQQVISRTRKDRIKRRAPEYIAGVLASATNTLLTYPLNKLIFRQQIHGLTSTDAYQQLKREGFIILYRGLSLPLIQKTMSLGIMFGTNNHYLRIMQTWSSEEHWYHQPIASLLAGATEAILCPLERTQVLLQTPKYNKSLSSATHAFAEMYKFNGIREFYRGFSLIVLRNSTSNAAFFAFRTPLKNKLPKTNSKWKNSLYDFISGGLLGAVLSTLTYPINVIKNNIQSELGGRKIYAYEMLRSVYDERGQSVKEFYRGAKWNFTENLIRKRAEHNEGELFSLEEVSLHQQDIEKIEFLDKWCRELKILYLQSNLIPKIENVNRLKKLEYLNLALNNIEVIENLEGCESLNKLDLTVNFIGLLTSVENLRDNNNLKEFLDGVEITKTERILALQNYDKISKRILEREKEFQLQREKQKAEYKKVSEQKLSENSDDQDFWNRHTEYTPESRIESHEKLKKNRDHNDKEKKTETKQPRQYIGEDGRILNCNEPKVDFKMLDDDDDCIMLDVSVYRHMDTSLIDVDVQPNYVRVTIKGKVLQLALPEEVNASLADAKRSQTTGHLMIKMPKTNKSSSSTLPTITKITQSNRLADKEEKSNEKISNNNYLEIGTKKVDYSQIVAQNNLKRTNRVQQKKTGNIDRENSTDFIDDPDVPPLV</sequence>
<evidence type="ECO:0000259" key="19">
    <source>
        <dbReference type="Pfam" id="PF23602"/>
    </source>
</evidence>
<feature type="repeat" description="Solcar" evidence="17">
    <location>
        <begin position="21"/>
        <end position="101"/>
    </location>
</feature>
<dbReference type="EMBL" id="CAJNOQ010006425">
    <property type="protein sequence ID" value="CAF1134843.1"/>
    <property type="molecule type" value="Genomic_DNA"/>
</dbReference>
<evidence type="ECO:0000256" key="18">
    <source>
        <dbReference type="SAM" id="MobiDB-lite"/>
    </source>
</evidence>
<dbReference type="SUPFAM" id="SSF103506">
    <property type="entry name" value="Mitochondrial carrier"/>
    <property type="match status" value="1"/>
</dbReference>
<evidence type="ECO:0000256" key="7">
    <source>
        <dbReference type="ARBA" id="ARBA00022614"/>
    </source>
</evidence>
<accession>A0A814RJQ3</accession>
<comment type="subcellular location">
    <subcellularLocation>
        <location evidence="1">Cell projection</location>
        <location evidence="1">Cilium</location>
    </subcellularLocation>
    <subcellularLocation>
        <location evidence="3">Cytoplasm</location>
    </subcellularLocation>
    <subcellularLocation>
        <location evidence="2">Mitochondrion inner membrane</location>
        <topology evidence="2">Multi-pass membrane protein</topology>
    </subcellularLocation>
</comment>
<dbReference type="GO" id="GO:0005743">
    <property type="term" value="C:mitochondrial inner membrane"/>
    <property type="evidence" value="ECO:0007669"/>
    <property type="project" value="UniProtKB-SubCell"/>
</dbReference>
<evidence type="ECO:0000256" key="1">
    <source>
        <dbReference type="ARBA" id="ARBA00004138"/>
    </source>
</evidence>
<reference evidence="20" key="1">
    <citation type="submission" date="2021-02" db="EMBL/GenBank/DDBJ databases">
        <authorList>
            <person name="Nowell W R."/>
        </authorList>
    </citation>
    <scope>NUCLEOTIDE SEQUENCE</scope>
</reference>
<proteinExistence type="inferred from homology"/>
<dbReference type="Pfam" id="PF00153">
    <property type="entry name" value="Mito_carr"/>
    <property type="match status" value="3"/>
</dbReference>
<dbReference type="FunFam" id="3.80.10.10:FF:000052">
    <property type="entry name" value="Leucine rich repeat containing 6"/>
    <property type="match status" value="1"/>
</dbReference>
<keyword evidence="5" id="KW-0813">Transport</keyword>
<dbReference type="OrthoDB" id="10250990at2759"/>
<keyword evidence="22" id="KW-1185">Reference proteome</keyword>
<dbReference type="InterPro" id="IPR056496">
    <property type="entry name" value="CS_DNAAF11_C"/>
</dbReference>
<keyword evidence="8 17" id="KW-0812">Transmembrane</keyword>
<dbReference type="InterPro" id="IPR052465">
    <property type="entry name" value="Mito_NAD+_Carrier"/>
</dbReference>
<evidence type="ECO:0000256" key="6">
    <source>
        <dbReference type="ARBA" id="ARBA00022490"/>
    </source>
</evidence>
<evidence type="ECO:0000256" key="16">
    <source>
        <dbReference type="ARBA" id="ARBA00049982"/>
    </source>
</evidence>
<evidence type="ECO:0000313" key="22">
    <source>
        <dbReference type="Proteomes" id="UP000663829"/>
    </source>
</evidence>
<evidence type="ECO:0000256" key="4">
    <source>
        <dbReference type="ARBA" id="ARBA00006375"/>
    </source>
</evidence>
<dbReference type="InterPro" id="IPR023395">
    <property type="entry name" value="MCP_dom_sf"/>
</dbReference>
<gene>
    <name evidence="20" type="ORF">GPM918_LOCUS20384</name>
    <name evidence="21" type="ORF">SRO942_LOCUS20381</name>
</gene>
<evidence type="ECO:0000256" key="15">
    <source>
        <dbReference type="ARBA" id="ARBA00023273"/>
    </source>
</evidence>
<dbReference type="EMBL" id="CAJOBC010006425">
    <property type="protein sequence ID" value="CAF3898562.1"/>
    <property type="molecule type" value="Genomic_DNA"/>
</dbReference>
<evidence type="ECO:0000256" key="5">
    <source>
        <dbReference type="ARBA" id="ARBA00022448"/>
    </source>
</evidence>
<dbReference type="InterPro" id="IPR001611">
    <property type="entry name" value="Leu-rich_rpt"/>
</dbReference>
<dbReference type="Proteomes" id="UP000681722">
    <property type="component" value="Unassembled WGS sequence"/>
</dbReference>
<dbReference type="Pfam" id="PF23602">
    <property type="entry name" value="CS_DNAAF11_C"/>
    <property type="match status" value="1"/>
</dbReference>
<dbReference type="PANTHER" id="PTHR46131">
    <property type="entry name" value="SD08549P"/>
    <property type="match status" value="1"/>
</dbReference>
<evidence type="ECO:0000256" key="11">
    <source>
        <dbReference type="ARBA" id="ARBA00022989"/>
    </source>
</evidence>
<evidence type="ECO:0000256" key="10">
    <source>
        <dbReference type="ARBA" id="ARBA00022792"/>
    </source>
</evidence>
<protein>
    <recommendedName>
        <fullName evidence="19">Dynein axonemal assembly factor 11-like CS domain-containing protein</fullName>
    </recommendedName>
</protein>
<comment type="similarity">
    <text evidence="16">Belongs to the tilB family.</text>
</comment>
<keyword evidence="10" id="KW-0999">Mitochondrion inner membrane</keyword>
<dbReference type="GO" id="GO:0051724">
    <property type="term" value="F:NAD transmembrane transporter activity"/>
    <property type="evidence" value="ECO:0007669"/>
    <property type="project" value="TreeGrafter"/>
</dbReference>
<keyword evidence="7" id="KW-0433">Leucine-rich repeat</keyword>
<dbReference type="Gene3D" id="3.80.10.10">
    <property type="entry name" value="Ribonuclease Inhibitor"/>
    <property type="match status" value="1"/>
</dbReference>
<evidence type="ECO:0000256" key="8">
    <source>
        <dbReference type="ARBA" id="ARBA00022692"/>
    </source>
</evidence>
<feature type="domain" description="Dynein axonemal assembly factor 11-like CS" evidence="19">
    <location>
        <begin position="457"/>
        <end position="574"/>
    </location>
</feature>
<name>A0A814RJQ3_9BILA</name>
<evidence type="ECO:0000256" key="2">
    <source>
        <dbReference type="ARBA" id="ARBA00004448"/>
    </source>
</evidence>
<evidence type="ECO:0000256" key="12">
    <source>
        <dbReference type="ARBA" id="ARBA00023069"/>
    </source>
</evidence>
<evidence type="ECO:0000256" key="3">
    <source>
        <dbReference type="ARBA" id="ARBA00004496"/>
    </source>
</evidence>
<dbReference type="InterPro" id="IPR018108">
    <property type="entry name" value="MCP_transmembrane"/>
</dbReference>
<dbReference type="GO" id="GO:0005929">
    <property type="term" value="C:cilium"/>
    <property type="evidence" value="ECO:0007669"/>
    <property type="project" value="UniProtKB-SubCell"/>
</dbReference>
<dbReference type="AlphaFoldDB" id="A0A814RJQ3"/>
<dbReference type="SMART" id="SM00365">
    <property type="entry name" value="LRR_SD22"/>
    <property type="match status" value="2"/>
</dbReference>
<evidence type="ECO:0000256" key="17">
    <source>
        <dbReference type="PROSITE-ProRule" id="PRU00282"/>
    </source>
</evidence>
<evidence type="ECO:0000313" key="21">
    <source>
        <dbReference type="EMBL" id="CAF3898562.1"/>
    </source>
</evidence>
<keyword evidence="12" id="KW-0969">Cilium</keyword>
<evidence type="ECO:0000256" key="9">
    <source>
        <dbReference type="ARBA" id="ARBA00022737"/>
    </source>
</evidence>
<keyword evidence="6" id="KW-0963">Cytoplasm</keyword>
<organism evidence="20 22">
    <name type="scientific">Didymodactylos carnosus</name>
    <dbReference type="NCBI Taxonomy" id="1234261"/>
    <lineage>
        <taxon>Eukaryota</taxon>
        <taxon>Metazoa</taxon>
        <taxon>Spiralia</taxon>
        <taxon>Gnathifera</taxon>
        <taxon>Rotifera</taxon>
        <taxon>Eurotatoria</taxon>
        <taxon>Bdelloidea</taxon>
        <taxon>Philodinida</taxon>
        <taxon>Philodinidae</taxon>
        <taxon>Didymodactylos</taxon>
    </lineage>
</organism>
<comment type="similarity">
    <text evidence="4">Belongs to the mitochondrial carrier (TC 2.A.29) family.</text>
</comment>
<dbReference type="SUPFAM" id="SSF52058">
    <property type="entry name" value="L domain-like"/>
    <property type="match status" value="1"/>
</dbReference>
<dbReference type="InterPro" id="IPR032675">
    <property type="entry name" value="LRR_dom_sf"/>
</dbReference>
<evidence type="ECO:0000313" key="20">
    <source>
        <dbReference type="EMBL" id="CAF1134843.1"/>
    </source>
</evidence>
<feature type="region of interest" description="Disordered" evidence="18">
    <location>
        <begin position="634"/>
        <end position="662"/>
    </location>
</feature>
<keyword evidence="14 17" id="KW-0472">Membrane</keyword>
<feature type="compositionally biased region" description="Basic and acidic residues" evidence="18">
    <location>
        <begin position="444"/>
        <end position="461"/>
    </location>
</feature>
<dbReference type="PROSITE" id="PS51450">
    <property type="entry name" value="LRR"/>
    <property type="match status" value="2"/>
</dbReference>
<keyword evidence="13" id="KW-0496">Mitochondrion</keyword>
<keyword evidence="9" id="KW-0677">Repeat</keyword>
<feature type="region of interest" description="Disordered" evidence="18">
    <location>
        <begin position="421"/>
        <end position="482"/>
    </location>
</feature>
<keyword evidence="11" id="KW-1133">Transmembrane helix</keyword>
<dbReference type="Proteomes" id="UP000663829">
    <property type="component" value="Unassembled WGS sequence"/>
</dbReference>
<dbReference type="PANTHER" id="PTHR46131:SF1">
    <property type="entry name" value="SD08549P"/>
    <property type="match status" value="1"/>
</dbReference>
<comment type="caution">
    <text evidence="20">The sequence shown here is derived from an EMBL/GenBank/DDBJ whole genome shotgun (WGS) entry which is preliminary data.</text>
</comment>
<keyword evidence="15" id="KW-0966">Cell projection</keyword>
<feature type="compositionally biased region" description="Basic and acidic residues" evidence="18">
    <location>
        <begin position="421"/>
        <end position="437"/>
    </location>
</feature>
<evidence type="ECO:0000256" key="13">
    <source>
        <dbReference type="ARBA" id="ARBA00023128"/>
    </source>
</evidence>